<reference evidence="2 3" key="1">
    <citation type="journal article" date="2023" name="Life. Sci Alliance">
        <title>Evolutionary insights into 3D genome organization and epigenetic landscape of Vigna mungo.</title>
        <authorList>
            <person name="Junaid A."/>
            <person name="Singh B."/>
            <person name="Bhatia S."/>
        </authorList>
    </citation>
    <scope>NUCLEOTIDE SEQUENCE [LARGE SCALE GENOMIC DNA]</scope>
    <source>
        <strain evidence="2">Urdbean</strain>
    </source>
</reference>
<dbReference type="AlphaFoldDB" id="A0AAQ3S4C2"/>
<dbReference type="EMBL" id="CP144697">
    <property type="protein sequence ID" value="WVZ15214.1"/>
    <property type="molecule type" value="Genomic_DNA"/>
</dbReference>
<sequence>MCSSTNHPGSLRCSLHKNSQHHAPAGSFPSNRLNMRRSAMKNALVRIGGIKGEWVKHALTVLIRPSSHQQRRRSAFEPRPSHLSIKSESNEICKFLISLITGSESPLGGFSSCIARRFFA</sequence>
<organism evidence="2 3">
    <name type="scientific">Vigna mungo</name>
    <name type="common">Black gram</name>
    <name type="synonym">Phaseolus mungo</name>
    <dbReference type="NCBI Taxonomy" id="3915"/>
    <lineage>
        <taxon>Eukaryota</taxon>
        <taxon>Viridiplantae</taxon>
        <taxon>Streptophyta</taxon>
        <taxon>Embryophyta</taxon>
        <taxon>Tracheophyta</taxon>
        <taxon>Spermatophyta</taxon>
        <taxon>Magnoliopsida</taxon>
        <taxon>eudicotyledons</taxon>
        <taxon>Gunneridae</taxon>
        <taxon>Pentapetalae</taxon>
        <taxon>rosids</taxon>
        <taxon>fabids</taxon>
        <taxon>Fabales</taxon>
        <taxon>Fabaceae</taxon>
        <taxon>Papilionoideae</taxon>
        <taxon>50 kb inversion clade</taxon>
        <taxon>NPAAA clade</taxon>
        <taxon>indigoferoid/millettioid clade</taxon>
        <taxon>Phaseoleae</taxon>
        <taxon>Vigna</taxon>
    </lineage>
</organism>
<gene>
    <name evidence="2" type="ORF">V8G54_012780</name>
</gene>
<dbReference type="PANTHER" id="PTHR33132">
    <property type="entry name" value="OSJNBB0118P14.9 PROTEIN"/>
    <property type="match status" value="1"/>
</dbReference>
<accession>A0AAQ3S4C2</accession>
<proteinExistence type="predicted"/>
<evidence type="ECO:0000313" key="2">
    <source>
        <dbReference type="EMBL" id="WVZ15214.1"/>
    </source>
</evidence>
<protein>
    <submittedName>
        <fullName evidence="2">Uncharacterized protein</fullName>
    </submittedName>
</protein>
<dbReference type="Proteomes" id="UP001374535">
    <property type="component" value="Chromosome 4"/>
</dbReference>
<dbReference type="PANTHER" id="PTHR33132:SF135">
    <property type="entry name" value="OS02G0799700 PROTEIN"/>
    <property type="match status" value="1"/>
</dbReference>
<evidence type="ECO:0000313" key="3">
    <source>
        <dbReference type="Proteomes" id="UP001374535"/>
    </source>
</evidence>
<name>A0AAQ3S4C2_VIGMU</name>
<keyword evidence="3" id="KW-1185">Reference proteome</keyword>
<evidence type="ECO:0000256" key="1">
    <source>
        <dbReference type="SAM" id="MobiDB-lite"/>
    </source>
</evidence>
<feature type="region of interest" description="Disordered" evidence="1">
    <location>
        <begin position="1"/>
        <end position="32"/>
    </location>
</feature>